<comment type="caution">
    <text evidence="1">The sequence shown here is derived from an EMBL/GenBank/DDBJ whole genome shotgun (WGS) entry which is preliminary data.</text>
</comment>
<organism evidence="1 2">
    <name type="scientific">Mesorhizobium neociceri</name>
    <dbReference type="NCBI Taxonomy" id="1307853"/>
    <lineage>
        <taxon>Bacteria</taxon>
        <taxon>Pseudomonadati</taxon>
        <taxon>Pseudomonadota</taxon>
        <taxon>Alphaproteobacteria</taxon>
        <taxon>Hyphomicrobiales</taxon>
        <taxon>Phyllobacteriaceae</taxon>
        <taxon>Mesorhizobium</taxon>
    </lineage>
</organism>
<evidence type="ECO:0000313" key="1">
    <source>
        <dbReference type="EMBL" id="MBA1139464.1"/>
    </source>
</evidence>
<gene>
    <name evidence="1" type="ORF">H0241_04235</name>
</gene>
<dbReference type="EMBL" id="JACDTY010000002">
    <property type="protein sequence ID" value="MBA1139464.1"/>
    <property type="molecule type" value="Genomic_DNA"/>
</dbReference>
<evidence type="ECO:0000313" key="2">
    <source>
        <dbReference type="Proteomes" id="UP000558284"/>
    </source>
</evidence>
<reference evidence="1 2" key="1">
    <citation type="submission" date="2020-07" db="EMBL/GenBank/DDBJ databases">
        <title>Definition of the novel symbiovar canariense within Mesorhizobium novociceri, a new species of genus Mesorhizobium nodulating Cicer canariense in the Caldera de Taburiente National Park (La Palma, Canary Islands).</title>
        <authorList>
            <person name="Leon-Barrios M."/>
            <person name="Perez-Yepez J."/>
            <person name="Flores-Felix J.D."/>
            <person name="Ramirez-Baena M.H."/>
            <person name="Pulido-Suarez L."/>
            <person name="Igual J.M."/>
            <person name="Velazquez E."/>
            <person name="Peix A."/>
        </authorList>
    </citation>
    <scope>NUCLEOTIDE SEQUENCE [LARGE SCALE GENOMIC DNA]</scope>
    <source>
        <strain evidence="1 2">CCANP35</strain>
    </source>
</reference>
<name>A0A838B0V0_9HYPH</name>
<dbReference type="RefSeq" id="WP_181056184.1">
    <property type="nucleotide sequence ID" value="NZ_JACDTY010000002.1"/>
</dbReference>
<protein>
    <submittedName>
        <fullName evidence="1">Uncharacterized protein</fullName>
    </submittedName>
</protein>
<proteinExistence type="predicted"/>
<keyword evidence="2" id="KW-1185">Reference proteome</keyword>
<dbReference type="Proteomes" id="UP000558284">
    <property type="component" value="Unassembled WGS sequence"/>
</dbReference>
<accession>A0A838B0V0</accession>
<sequence>MKFGALVADGITLFASNEPTNRNAVHGAADVEIAPIGETRTPTGPAHPEQRVQLEINGEHYTTKVELTPNPDVVFGQLRQAYLIHNPQDG</sequence>
<dbReference type="AlphaFoldDB" id="A0A838B0V0"/>